<comment type="similarity">
    <text evidence="1">Belongs to the arylamine N-acetyltransferase family.</text>
</comment>
<dbReference type="InterPro" id="IPR001447">
    <property type="entry name" value="Arylamine_N-AcTrfase"/>
</dbReference>
<keyword evidence="2" id="KW-0808">Transferase</keyword>
<dbReference type="SUPFAM" id="SSF54001">
    <property type="entry name" value="Cysteine proteinases"/>
    <property type="match status" value="1"/>
</dbReference>
<protein>
    <submittedName>
        <fullName evidence="2">N-hydroxyarylamine O-acetyltransferase</fullName>
    </submittedName>
</protein>
<keyword evidence="3" id="KW-1185">Reference proteome</keyword>
<sequence length="322" mass="36670">MDSKSPSYRKTYTPEQLQVYYERIKLPQDLRDKNVSRIARTKEGLLFLSTLQKYQLAAVPFENLDLHYSTHHSITLDPEHLFHKIVERNNGRGGYCMENSGLFATVLRSLGFDIMTTGARVNEAIEPVSAKEGWAGPRYGGWNHMIILVAIEGMKYLVDVGNGSTGSVSPLPLIHAEISQNIGPQEKRLVYESIPDLTDSSQKFWIYQHRNATDLPWIPTYCFQETEFLHNDYTVMNYYTSTNRASFFTFHVICTKLIMEDGVIVGNVTLFNGEVKKRILGKTTVLAILTSEAERIEALEKYFGLRLSRAEREGIKGMVTEI</sequence>
<dbReference type="OrthoDB" id="10260017at2759"/>
<comment type="caution">
    <text evidence="2">The sequence shown here is derived from an EMBL/GenBank/DDBJ whole genome shotgun (WGS) entry which is preliminary data.</text>
</comment>
<dbReference type="Gene3D" id="3.30.2140.20">
    <property type="match status" value="1"/>
</dbReference>
<evidence type="ECO:0000313" key="2">
    <source>
        <dbReference type="EMBL" id="TVY43377.1"/>
    </source>
</evidence>
<dbReference type="PANTHER" id="PTHR11786">
    <property type="entry name" value="N-HYDROXYARYLAMINE O-ACETYLTRANSFERASE"/>
    <property type="match status" value="1"/>
</dbReference>
<reference evidence="2 3" key="1">
    <citation type="submission" date="2018-05" db="EMBL/GenBank/DDBJ databases">
        <title>Whole genome sequencing for identification of molecular markers to develop diagnostic detection tools for the regulated plant pathogen Lachnellula willkommii.</title>
        <authorList>
            <person name="Giroux E."/>
            <person name="Bilodeau G."/>
        </authorList>
    </citation>
    <scope>NUCLEOTIDE SEQUENCE [LARGE SCALE GENOMIC DNA]</scope>
    <source>
        <strain evidence="2 3">CBS 625.97</strain>
    </source>
</reference>
<dbReference type="EMBL" id="QGMG01001814">
    <property type="protein sequence ID" value="TVY43377.1"/>
    <property type="molecule type" value="Genomic_DNA"/>
</dbReference>
<dbReference type="InterPro" id="IPR053710">
    <property type="entry name" value="Arylamine_NAT_domain_sf"/>
</dbReference>
<dbReference type="GO" id="GO:0016407">
    <property type="term" value="F:acetyltransferase activity"/>
    <property type="evidence" value="ECO:0007669"/>
    <property type="project" value="InterPro"/>
</dbReference>
<dbReference type="AlphaFoldDB" id="A0A7D8YLN1"/>
<proteinExistence type="inferred from homology"/>
<gene>
    <name evidence="2" type="primary">nhoA</name>
    <name evidence="2" type="ORF">LCER1_G009056</name>
</gene>
<name>A0A7D8YLN1_9HELO</name>
<evidence type="ECO:0000313" key="3">
    <source>
        <dbReference type="Proteomes" id="UP000481288"/>
    </source>
</evidence>
<dbReference type="Pfam" id="PF00797">
    <property type="entry name" value="Acetyltransf_2"/>
    <property type="match status" value="1"/>
</dbReference>
<dbReference type="InterPro" id="IPR038765">
    <property type="entry name" value="Papain-like_cys_pep_sf"/>
</dbReference>
<dbReference type="Proteomes" id="UP000481288">
    <property type="component" value="Unassembled WGS sequence"/>
</dbReference>
<accession>A0A7D8YLN1</accession>
<evidence type="ECO:0000256" key="1">
    <source>
        <dbReference type="ARBA" id="ARBA00006547"/>
    </source>
</evidence>
<dbReference type="PANTHER" id="PTHR11786:SF0">
    <property type="entry name" value="ARYLAMINE N-ACETYLTRANSFERASE 4-RELATED"/>
    <property type="match status" value="1"/>
</dbReference>
<organism evidence="2 3">
    <name type="scientific">Lachnellula cervina</name>
    <dbReference type="NCBI Taxonomy" id="1316786"/>
    <lineage>
        <taxon>Eukaryota</taxon>
        <taxon>Fungi</taxon>
        <taxon>Dikarya</taxon>
        <taxon>Ascomycota</taxon>
        <taxon>Pezizomycotina</taxon>
        <taxon>Leotiomycetes</taxon>
        <taxon>Helotiales</taxon>
        <taxon>Lachnaceae</taxon>
        <taxon>Lachnellula</taxon>
    </lineage>
</organism>